<protein>
    <recommendedName>
        <fullName evidence="3">RiboL-PSP-HEPN domain-containing protein</fullName>
    </recommendedName>
</protein>
<reference evidence="1 2" key="1">
    <citation type="submission" date="2020-08" db="EMBL/GenBank/DDBJ databases">
        <title>Functional genomics of gut bacteria from endangered species of beetles.</title>
        <authorList>
            <person name="Carlos-Shanley C."/>
        </authorList>
    </citation>
    <scope>NUCLEOTIDE SEQUENCE [LARGE SCALE GENOMIC DNA]</scope>
    <source>
        <strain evidence="1 2">S00070</strain>
    </source>
</reference>
<keyword evidence="2" id="KW-1185">Reference proteome</keyword>
<dbReference type="Proteomes" id="UP000524404">
    <property type="component" value="Unassembled WGS sequence"/>
</dbReference>
<sequence>MNNDELKSEIDYWKTFFQGNPNLDERVYEIAFFKIFVKFEIFISQLFIEYAIGGSSISGFQAERILNFRDRSHLEKVLKGRNSRFIDYTSKIEEISEYIFESDKNPFYVIESATYKELFLEMKILRNFIAHESEESKTKYVRKVLNNQVFISVGKHMQNKVSRSNTKSNYTEYIEKMLEVSELLLNPVF</sequence>
<evidence type="ECO:0000313" key="1">
    <source>
        <dbReference type="EMBL" id="MBB6001596.1"/>
    </source>
</evidence>
<accession>A0A841EF28</accession>
<name>A0A841EF28_9BACT</name>
<proteinExistence type="predicted"/>
<organism evidence="1 2">
    <name type="scientific">Arcicella rosea</name>
    <dbReference type="NCBI Taxonomy" id="502909"/>
    <lineage>
        <taxon>Bacteria</taxon>
        <taxon>Pseudomonadati</taxon>
        <taxon>Bacteroidota</taxon>
        <taxon>Cytophagia</taxon>
        <taxon>Cytophagales</taxon>
        <taxon>Flectobacillaceae</taxon>
        <taxon>Arcicella</taxon>
    </lineage>
</organism>
<dbReference type="EMBL" id="JACHKT010000001">
    <property type="protein sequence ID" value="MBB6001596.1"/>
    <property type="molecule type" value="Genomic_DNA"/>
</dbReference>
<dbReference type="AlphaFoldDB" id="A0A841EF28"/>
<gene>
    <name evidence="1" type="ORF">HNP25_000235</name>
</gene>
<dbReference type="RefSeq" id="WP_184128903.1">
    <property type="nucleotide sequence ID" value="NZ_JACHKT010000001.1"/>
</dbReference>
<comment type="caution">
    <text evidence="1">The sequence shown here is derived from an EMBL/GenBank/DDBJ whole genome shotgun (WGS) entry which is preliminary data.</text>
</comment>
<evidence type="ECO:0008006" key="3">
    <source>
        <dbReference type="Google" id="ProtNLM"/>
    </source>
</evidence>
<evidence type="ECO:0000313" key="2">
    <source>
        <dbReference type="Proteomes" id="UP000524404"/>
    </source>
</evidence>